<protein>
    <submittedName>
        <fullName evidence="7">LLM class flavin-dependent oxidoreductase</fullName>
    </submittedName>
</protein>
<dbReference type="InterPro" id="IPR011251">
    <property type="entry name" value="Luciferase-like_dom"/>
</dbReference>
<evidence type="ECO:0000256" key="3">
    <source>
        <dbReference type="ARBA" id="ARBA00023002"/>
    </source>
</evidence>
<keyword evidence="4" id="KW-0503">Monooxygenase</keyword>
<keyword evidence="1" id="KW-0285">Flavoprotein</keyword>
<evidence type="ECO:0000256" key="4">
    <source>
        <dbReference type="ARBA" id="ARBA00023033"/>
    </source>
</evidence>
<feature type="region of interest" description="Disordered" evidence="5">
    <location>
        <begin position="356"/>
        <end position="398"/>
    </location>
</feature>
<reference evidence="7 8" key="1">
    <citation type="journal article" date="2021" name="Microbiol. Resour. Announc.">
        <title>Complete Genome Sequences of Two Rhodococcus sp. Strains with Large and Linear Chromosomes, Isolated from Apple Rhizosphere.</title>
        <authorList>
            <person name="Benning S."/>
            <person name="Brugnone N."/>
            <person name="Siani R."/>
            <person name="Kublik S."/>
            <person name="Schloter M."/>
            <person name="Rad V."/>
        </authorList>
    </citation>
    <scope>NUCLEOTIDE SEQUENCE [LARGE SCALE GENOMIC DNA]</scope>
    <source>
        <strain evidence="7 8">R79</strain>
    </source>
</reference>
<dbReference type="InterPro" id="IPR050172">
    <property type="entry name" value="SsuD_RutA_monooxygenase"/>
</dbReference>
<keyword evidence="8" id="KW-1185">Reference proteome</keyword>
<evidence type="ECO:0000313" key="7">
    <source>
        <dbReference type="EMBL" id="QSE93014.1"/>
    </source>
</evidence>
<dbReference type="EMBL" id="CP070619">
    <property type="protein sequence ID" value="QSE93014.1"/>
    <property type="molecule type" value="Genomic_DNA"/>
</dbReference>
<evidence type="ECO:0000256" key="2">
    <source>
        <dbReference type="ARBA" id="ARBA00022643"/>
    </source>
</evidence>
<sequence>MTQSLNVKGSSFRMGLFLSGWLDPGAPSAKALIDTLLGRVVAAEQAGFTSVWVGQHLLGDPWPVLDTSVFLGRISGATETLEIGGVYLLPLSHPIRLAESLMSLDNISGGRFNLCAALGWAPREFAAIGIPIRERVKRFEEIITVIRHLWSSAEPLNFNGKYYSFDRVNMVSRSERPGGIPIWIGASSEVGVRRAAQLGDAWLGSSHTPFEDLASFSKCFDTTLATEGRVVQRRPLLRHCIVAATDELATQRFVNAFEAYYRALGDWGIFKEVVGERHSIDSSACRLPPGRAVVGSPETVIRQIAEYQRLGFNEIVFQVGLPGTPERFVHESLELLGYEVLPRLVDTQTAPAMSGLVTREDSNGPCQKPFDGTPNPTSPADTAFATCPVPRLGTSPKA</sequence>
<reference evidence="7 8" key="2">
    <citation type="journal article" date="2022" name="Arch. Microbiol.">
        <title>Rhodococcus pseudokoreensis sp. nov. isolated from the rhizosphere of young M26 apple rootstocks.</title>
        <authorList>
            <person name="Kampfer P."/>
            <person name="Glaeser S.P."/>
            <person name="Blom J."/>
            <person name="Wolf J."/>
            <person name="Benning S."/>
            <person name="Schloter M."/>
            <person name="Neumann-Schaal M."/>
        </authorList>
    </citation>
    <scope>NUCLEOTIDE SEQUENCE [LARGE SCALE GENOMIC DNA]</scope>
    <source>
        <strain evidence="7 8">R79</strain>
    </source>
</reference>
<evidence type="ECO:0000256" key="1">
    <source>
        <dbReference type="ARBA" id="ARBA00022630"/>
    </source>
</evidence>
<dbReference type="Gene3D" id="3.20.20.30">
    <property type="entry name" value="Luciferase-like domain"/>
    <property type="match status" value="1"/>
</dbReference>
<proteinExistence type="predicted"/>
<feature type="domain" description="Luciferase-like" evidence="6">
    <location>
        <begin position="24"/>
        <end position="313"/>
    </location>
</feature>
<dbReference type="Pfam" id="PF00296">
    <property type="entry name" value="Bac_luciferase"/>
    <property type="match status" value="1"/>
</dbReference>
<dbReference type="InterPro" id="IPR036661">
    <property type="entry name" value="Luciferase-like_sf"/>
</dbReference>
<dbReference type="Proteomes" id="UP000662986">
    <property type="component" value="Chromosome"/>
</dbReference>
<evidence type="ECO:0000259" key="6">
    <source>
        <dbReference type="Pfam" id="PF00296"/>
    </source>
</evidence>
<organism evidence="7 8">
    <name type="scientific">Rhodococcus pseudokoreensis</name>
    <dbReference type="NCBI Taxonomy" id="2811421"/>
    <lineage>
        <taxon>Bacteria</taxon>
        <taxon>Bacillati</taxon>
        <taxon>Actinomycetota</taxon>
        <taxon>Actinomycetes</taxon>
        <taxon>Mycobacteriales</taxon>
        <taxon>Nocardiaceae</taxon>
        <taxon>Rhodococcus</taxon>
    </lineage>
</organism>
<accession>A0A974W845</accession>
<evidence type="ECO:0000313" key="8">
    <source>
        <dbReference type="Proteomes" id="UP000662986"/>
    </source>
</evidence>
<dbReference type="SUPFAM" id="SSF51679">
    <property type="entry name" value="Bacterial luciferase-like"/>
    <property type="match status" value="1"/>
</dbReference>
<gene>
    <name evidence="7" type="ORF">JWS13_32715</name>
</gene>
<dbReference type="PANTHER" id="PTHR42847:SF4">
    <property type="entry name" value="ALKANESULFONATE MONOOXYGENASE-RELATED"/>
    <property type="match status" value="1"/>
</dbReference>
<name>A0A974W845_9NOCA</name>
<dbReference type="RefSeq" id="WP_206009507.1">
    <property type="nucleotide sequence ID" value="NZ_CP070619.1"/>
</dbReference>
<dbReference type="PANTHER" id="PTHR42847">
    <property type="entry name" value="ALKANESULFONATE MONOOXYGENASE"/>
    <property type="match status" value="1"/>
</dbReference>
<keyword evidence="2" id="KW-0288">FMN</keyword>
<keyword evidence="3" id="KW-0560">Oxidoreductase</keyword>
<evidence type="ECO:0000256" key="5">
    <source>
        <dbReference type="SAM" id="MobiDB-lite"/>
    </source>
</evidence>